<feature type="domain" description="Oxidoreductase molybdopterin-binding" evidence="5">
    <location>
        <begin position="41"/>
        <end position="212"/>
    </location>
</feature>
<dbReference type="GO" id="GO:0020037">
    <property type="term" value="F:heme binding"/>
    <property type="evidence" value="ECO:0007669"/>
    <property type="project" value="TreeGrafter"/>
</dbReference>
<comment type="caution">
    <text evidence="7">The sequence shown here is derived from an EMBL/GenBank/DDBJ whole genome shotgun (WGS) entry which is preliminary data.</text>
</comment>
<dbReference type="GO" id="GO:0008482">
    <property type="term" value="F:sulfite oxidase activity"/>
    <property type="evidence" value="ECO:0007669"/>
    <property type="project" value="TreeGrafter"/>
</dbReference>
<proteinExistence type="predicted"/>
<evidence type="ECO:0000313" key="7">
    <source>
        <dbReference type="EMBL" id="KKK34347.1"/>
    </source>
</evidence>
<keyword evidence="3" id="KW-0479">Metal-binding</keyword>
<dbReference type="AlphaFoldDB" id="A0A0M2SNC0"/>
<accession>A0A0M2SNC0</accession>
<keyword evidence="4" id="KW-0560">Oxidoreductase</keyword>
<dbReference type="GO" id="GO:0006790">
    <property type="term" value="P:sulfur compound metabolic process"/>
    <property type="evidence" value="ECO:0007669"/>
    <property type="project" value="TreeGrafter"/>
</dbReference>
<sequence length="352" mass="40217">MMRKVKPYLTTRKLHPENQESPIHFLRSLSTPANYFYRRNHFSYPELSQSSLWIQIGGLVSSPTFLHFDDLLAMPAKSLVVPLECAGNKRAHFSPKVHGEQWEEGAISQGKWTGVPLRYILDRAGVLQNAKEVVFEGADFGKKEDVDKVIPFKRSLPLEKAMHPDTLIAYKYNDQPLSFKHGYPFRLIVPNWYAMASVKWLRKIKVIPGAFEGPFQTNDYVFYPRKKDDIGKKPVTLLNVNSAIQQPLDYSILDTGTYKIKGIAWTGEGNITSIQLSFDNGETWVNANAEQNADSPYSWVNWSYDWKADKKGEYTIQSKATDSAGRTQPLKAYWNRKGYGYNAVSKIHVKIE</sequence>
<dbReference type="EMBL" id="LAYY01000098">
    <property type="protein sequence ID" value="KKK34347.1"/>
    <property type="molecule type" value="Genomic_DNA"/>
</dbReference>
<evidence type="ECO:0000256" key="4">
    <source>
        <dbReference type="ARBA" id="ARBA00023002"/>
    </source>
</evidence>
<evidence type="ECO:0000259" key="5">
    <source>
        <dbReference type="Pfam" id="PF00174"/>
    </source>
</evidence>
<comment type="cofactor">
    <cofactor evidence="1">
        <name>Mo-molybdopterin</name>
        <dbReference type="ChEBI" id="CHEBI:71302"/>
    </cofactor>
</comment>
<name>A0A0M2SNC0_9BACI</name>
<dbReference type="InterPro" id="IPR014756">
    <property type="entry name" value="Ig_E-set"/>
</dbReference>
<dbReference type="Pfam" id="PF03404">
    <property type="entry name" value="Mo-co_dimer"/>
    <property type="match status" value="1"/>
</dbReference>
<dbReference type="PATRIC" id="fig|1408103.3.peg.5023"/>
<organism evidence="7 8">
    <name type="scientific">Mesobacillus campisalis</name>
    <dbReference type="NCBI Taxonomy" id="1408103"/>
    <lineage>
        <taxon>Bacteria</taxon>
        <taxon>Bacillati</taxon>
        <taxon>Bacillota</taxon>
        <taxon>Bacilli</taxon>
        <taxon>Bacillales</taxon>
        <taxon>Bacillaceae</taxon>
        <taxon>Mesobacillus</taxon>
    </lineage>
</organism>
<dbReference type="InterPro" id="IPR005066">
    <property type="entry name" value="MoCF_OxRdtse_dimer"/>
</dbReference>
<feature type="domain" description="Moybdenum cofactor oxidoreductase dimerisation" evidence="6">
    <location>
        <begin position="235"/>
        <end position="350"/>
    </location>
</feature>
<dbReference type="InterPro" id="IPR008335">
    <property type="entry name" value="Mopterin_OxRdtase_euk"/>
</dbReference>
<dbReference type="SUPFAM" id="SSF81296">
    <property type="entry name" value="E set domains"/>
    <property type="match status" value="1"/>
</dbReference>
<evidence type="ECO:0000256" key="2">
    <source>
        <dbReference type="ARBA" id="ARBA00022505"/>
    </source>
</evidence>
<evidence type="ECO:0000256" key="1">
    <source>
        <dbReference type="ARBA" id="ARBA00001924"/>
    </source>
</evidence>
<dbReference type="PANTHER" id="PTHR19372">
    <property type="entry name" value="SULFITE REDUCTASE"/>
    <property type="match status" value="1"/>
</dbReference>
<protein>
    <submittedName>
        <fullName evidence="7">Sulfite oxidase</fullName>
    </submittedName>
</protein>
<dbReference type="InterPro" id="IPR000572">
    <property type="entry name" value="OxRdtase_Mopterin-bd_dom"/>
</dbReference>
<keyword evidence="2" id="KW-0500">Molybdenum</keyword>
<dbReference type="GO" id="GO:0043546">
    <property type="term" value="F:molybdopterin cofactor binding"/>
    <property type="evidence" value="ECO:0007669"/>
    <property type="project" value="TreeGrafter"/>
</dbReference>
<evidence type="ECO:0000259" key="6">
    <source>
        <dbReference type="Pfam" id="PF03404"/>
    </source>
</evidence>
<dbReference type="OrthoDB" id="9778777at2"/>
<keyword evidence="8" id="KW-1185">Reference proteome</keyword>
<dbReference type="GO" id="GO:0030151">
    <property type="term" value="F:molybdenum ion binding"/>
    <property type="evidence" value="ECO:0007669"/>
    <property type="project" value="InterPro"/>
</dbReference>
<dbReference type="Gene3D" id="3.90.420.10">
    <property type="entry name" value="Oxidoreductase, molybdopterin-binding domain"/>
    <property type="match status" value="1"/>
</dbReference>
<dbReference type="PANTHER" id="PTHR19372:SF7">
    <property type="entry name" value="SULFITE OXIDASE, MITOCHONDRIAL"/>
    <property type="match status" value="1"/>
</dbReference>
<evidence type="ECO:0000313" key="8">
    <source>
        <dbReference type="Proteomes" id="UP000034166"/>
    </source>
</evidence>
<dbReference type="RefSeq" id="WP_046526037.1">
    <property type="nucleotide sequence ID" value="NZ_LAYY01000098.1"/>
</dbReference>
<dbReference type="SUPFAM" id="SSF56524">
    <property type="entry name" value="Oxidoreductase molybdopterin-binding domain"/>
    <property type="match status" value="1"/>
</dbReference>
<evidence type="ECO:0000256" key="3">
    <source>
        <dbReference type="ARBA" id="ARBA00022723"/>
    </source>
</evidence>
<dbReference type="InterPro" id="IPR036374">
    <property type="entry name" value="OxRdtase_Mopterin-bd_sf"/>
</dbReference>
<dbReference type="PRINTS" id="PR00407">
    <property type="entry name" value="EUMOPTERIN"/>
</dbReference>
<gene>
    <name evidence="7" type="ORF">WQ57_23285</name>
</gene>
<dbReference type="Proteomes" id="UP000034166">
    <property type="component" value="Unassembled WGS sequence"/>
</dbReference>
<dbReference type="CDD" id="cd02110">
    <property type="entry name" value="SO_family_Moco_dimer"/>
    <property type="match status" value="1"/>
</dbReference>
<reference evidence="7 8" key="1">
    <citation type="submission" date="2015-04" db="EMBL/GenBank/DDBJ databases">
        <title>Taxonomic description and genome sequence of Bacillus campisalis sp. nov., a novel member of the genus Bacillus isolated from solar saltern.</title>
        <authorList>
            <person name="Mathan Kumar R."/>
            <person name="Kaur G."/>
            <person name="Kumar A."/>
            <person name="Singh N.K."/>
            <person name="Kaur N."/>
            <person name="Kumar N."/>
            <person name="Mayilraj S."/>
        </authorList>
    </citation>
    <scope>NUCLEOTIDE SEQUENCE [LARGE SCALE GENOMIC DNA]</scope>
    <source>
        <strain evidence="7 8">SA2-6</strain>
    </source>
</reference>
<dbReference type="Pfam" id="PF00174">
    <property type="entry name" value="Oxidored_molyb"/>
    <property type="match status" value="1"/>
</dbReference>
<dbReference type="Gene3D" id="2.60.40.650">
    <property type="match status" value="1"/>
</dbReference>